<keyword evidence="3" id="KW-1185">Reference proteome</keyword>
<dbReference type="EMBL" id="ML978131">
    <property type="protein sequence ID" value="KAF2095453.1"/>
    <property type="molecule type" value="Genomic_DNA"/>
</dbReference>
<evidence type="ECO:0000256" key="1">
    <source>
        <dbReference type="SAM" id="SignalP"/>
    </source>
</evidence>
<reference evidence="2" key="1">
    <citation type="journal article" date="2020" name="Stud. Mycol.">
        <title>101 Dothideomycetes genomes: a test case for predicting lifestyles and emergence of pathogens.</title>
        <authorList>
            <person name="Haridas S."/>
            <person name="Albert R."/>
            <person name="Binder M."/>
            <person name="Bloem J."/>
            <person name="Labutti K."/>
            <person name="Salamov A."/>
            <person name="Andreopoulos B."/>
            <person name="Baker S."/>
            <person name="Barry K."/>
            <person name="Bills G."/>
            <person name="Bluhm B."/>
            <person name="Cannon C."/>
            <person name="Castanera R."/>
            <person name="Culley D."/>
            <person name="Daum C."/>
            <person name="Ezra D."/>
            <person name="Gonzalez J."/>
            <person name="Henrissat B."/>
            <person name="Kuo A."/>
            <person name="Liang C."/>
            <person name="Lipzen A."/>
            <person name="Lutzoni F."/>
            <person name="Magnuson J."/>
            <person name="Mondo S."/>
            <person name="Nolan M."/>
            <person name="Ohm R."/>
            <person name="Pangilinan J."/>
            <person name="Park H.-J."/>
            <person name="Ramirez L."/>
            <person name="Alfaro M."/>
            <person name="Sun H."/>
            <person name="Tritt A."/>
            <person name="Yoshinaga Y."/>
            <person name="Zwiers L.-H."/>
            <person name="Turgeon B."/>
            <person name="Goodwin S."/>
            <person name="Spatafora J."/>
            <person name="Crous P."/>
            <person name="Grigoriev I."/>
        </authorList>
    </citation>
    <scope>NUCLEOTIDE SEQUENCE</scope>
    <source>
        <strain evidence="2">CBS 133067</strain>
    </source>
</reference>
<dbReference type="AlphaFoldDB" id="A0A9P4I9P3"/>
<feature type="signal peptide" evidence="1">
    <location>
        <begin position="1"/>
        <end position="18"/>
    </location>
</feature>
<comment type="caution">
    <text evidence="2">The sequence shown here is derived from an EMBL/GenBank/DDBJ whole genome shotgun (WGS) entry which is preliminary data.</text>
</comment>
<proteinExistence type="predicted"/>
<evidence type="ECO:0000313" key="2">
    <source>
        <dbReference type="EMBL" id="KAF2095453.1"/>
    </source>
</evidence>
<evidence type="ECO:0000313" key="3">
    <source>
        <dbReference type="Proteomes" id="UP000799772"/>
    </source>
</evidence>
<dbReference type="Proteomes" id="UP000799772">
    <property type="component" value="Unassembled WGS sequence"/>
</dbReference>
<sequence length="124" mass="12771">MLTKMLIVGLAAATTAVATGTATFTLYSEPNCGGSVVETANLGELDTPHFPKNGQTFASCRVTDVSQSLLGLSPPVHGSIETSNQCCETTFKLTNSNPGCNNLDNAGIFTLTNKGPALGSQCLC</sequence>
<accession>A0A9P4I9P3</accession>
<name>A0A9P4I9P3_9PEZI</name>
<gene>
    <name evidence="2" type="ORF">NA57DRAFT_79177</name>
</gene>
<protein>
    <submittedName>
        <fullName evidence="2">Uncharacterized protein</fullName>
    </submittedName>
</protein>
<feature type="chain" id="PRO_5040224250" evidence="1">
    <location>
        <begin position="19"/>
        <end position="124"/>
    </location>
</feature>
<keyword evidence="1" id="KW-0732">Signal</keyword>
<organism evidence="2 3">
    <name type="scientific">Rhizodiscina lignyota</name>
    <dbReference type="NCBI Taxonomy" id="1504668"/>
    <lineage>
        <taxon>Eukaryota</taxon>
        <taxon>Fungi</taxon>
        <taxon>Dikarya</taxon>
        <taxon>Ascomycota</taxon>
        <taxon>Pezizomycotina</taxon>
        <taxon>Dothideomycetes</taxon>
        <taxon>Pleosporomycetidae</taxon>
        <taxon>Aulographales</taxon>
        <taxon>Rhizodiscinaceae</taxon>
        <taxon>Rhizodiscina</taxon>
    </lineage>
</organism>